<evidence type="ECO:0000313" key="2">
    <source>
        <dbReference type="EMBL" id="RAW19383.1"/>
    </source>
</evidence>
<gene>
    <name evidence="2" type="ORF">DC345_00980</name>
</gene>
<dbReference type="AlphaFoldDB" id="A0A329R4W0"/>
<dbReference type="PROSITE" id="PS51186">
    <property type="entry name" value="GNAT"/>
    <property type="match status" value="1"/>
</dbReference>
<sequence length="193" mass="22588">MEFAGQKIRITPVTEQDLDFISKLECDASIWSFEETVEMDTKTVRDKYRSHFFTVEEKPYAYDFIIRRLEDLEGEPIGLIQMWSYVDHRKSWELGFALLPNYVGEGYGSEATNLLLEFAFNGLHAHKVIGMCNAQNVRSAALMQNVGMTREAVFKEELWWNNQWTDQYFFSILEKEFSEQRGRNSDDQVGLVK</sequence>
<dbReference type="InterPro" id="IPR051531">
    <property type="entry name" value="N-acetyltransferase"/>
</dbReference>
<dbReference type="Pfam" id="PF13302">
    <property type="entry name" value="Acetyltransf_3"/>
    <property type="match status" value="1"/>
</dbReference>
<name>A0A329R4W0_9BACL</name>
<dbReference type="CDD" id="cd04301">
    <property type="entry name" value="NAT_SF"/>
    <property type="match status" value="1"/>
</dbReference>
<dbReference type="SUPFAM" id="SSF55729">
    <property type="entry name" value="Acyl-CoA N-acyltransferases (Nat)"/>
    <property type="match status" value="1"/>
</dbReference>
<organism evidence="2 3">
    <name type="scientific">Paenibacillus taichungensis</name>
    <dbReference type="NCBI Taxonomy" id="484184"/>
    <lineage>
        <taxon>Bacteria</taxon>
        <taxon>Bacillati</taxon>
        <taxon>Bacillota</taxon>
        <taxon>Bacilli</taxon>
        <taxon>Bacillales</taxon>
        <taxon>Paenibacillaceae</taxon>
        <taxon>Paenibacillus</taxon>
    </lineage>
</organism>
<evidence type="ECO:0000259" key="1">
    <source>
        <dbReference type="PROSITE" id="PS51186"/>
    </source>
</evidence>
<proteinExistence type="predicted"/>
<accession>A0A329R4W0</accession>
<dbReference type="InterPro" id="IPR016181">
    <property type="entry name" value="Acyl_CoA_acyltransferase"/>
</dbReference>
<feature type="domain" description="N-acetyltransferase" evidence="1">
    <location>
        <begin position="8"/>
        <end position="174"/>
    </location>
</feature>
<comment type="caution">
    <text evidence="2">The sequence shown here is derived from an EMBL/GenBank/DDBJ whole genome shotgun (WGS) entry which is preliminary data.</text>
</comment>
<evidence type="ECO:0000313" key="3">
    <source>
        <dbReference type="Proteomes" id="UP000250642"/>
    </source>
</evidence>
<dbReference type="EMBL" id="QEVW01000001">
    <property type="protein sequence ID" value="RAW19383.1"/>
    <property type="molecule type" value="Genomic_DNA"/>
</dbReference>
<dbReference type="InterPro" id="IPR000182">
    <property type="entry name" value="GNAT_dom"/>
</dbReference>
<dbReference type="PANTHER" id="PTHR43792:SF1">
    <property type="entry name" value="N-ACETYLTRANSFERASE DOMAIN-CONTAINING PROTEIN"/>
    <property type="match status" value="1"/>
</dbReference>
<dbReference type="PANTHER" id="PTHR43792">
    <property type="entry name" value="GNAT FAMILY, PUTATIVE (AFU_ORTHOLOGUE AFUA_3G00765)-RELATED-RELATED"/>
    <property type="match status" value="1"/>
</dbReference>
<protein>
    <submittedName>
        <fullName evidence="2">N-acetyltransferase</fullName>
    </submittedName>
</protein>
<reference evidence="2 3" key="1">
    <citation type="submission" date="2018-04" db="EMBL/GenBank/DDBJ databases">
        <title>Paenibacillus taichungensis Genome sequencing and assembly.</title>
        <authorList>
            <person name="Xu J."/>
            <person name="Rensing C."/>
            <person name="Mazhar H.S."/>
        </authorList>
    </citation>
    <scope>NUCLEOTIDE SEQUENCE [LARGE SCALE GENOMIC DNA]</scope>
    <source>
        <strain evidence="2 3">NC1</strain>
    </source>
</reference>
<keyword evidence="2" id="KW-0808">Transferase</keyword>
<dbReference type="RefSeq" id="WP_113051519.1">
    <property type="nucleotide sequence ID" value="NZ_CP175536.1"/>
</dbReference>
<dbReference type="Gene3D" id="3.40.630.30">
    <property type="match status" value="1"/>
</dbReference>
<dbReference type="Proteomes" id="UP000250642">
    <property type="component" value="Unassembled WGS sequence"/>
</dbReference>
<dbReference type="GO" id="GO:0016747">
    <property type="term" value="F:acyltransferase activity, transferring groups other than amino-acyl groups"/>
    <property type="evidence" value="ECO:0007669"/>
    <property type="project" value="InterPro"/>
</dbReference>